<sequence length="346" mass="39729">MTITSLEDHNPHFSPDLRCRIAEMVNETSTKTEMEESVSVLDIFLPKIHFVDEGLALFFSAKKEIQRLSETNSLINDCLIYMRTIRQHTDANTDPALKVAIQALNAKRTGFTDQFYRKGILVEEYFSAIKTIYMDLPELIQNTRYFAAGVIHPLLDKDPELLAETFYNLEKVRDQNYHKHFDLHCHQLRGRDGASSLLPPNDETYIPTSGNDICWPNSYLISDPIQTLYEFIPEIIAEGVEQVKDQFLSLRYNIVTDNFIKALLNSAQAPLLNAWSRVVEQIRLLMFLLDTHLSIQESALSVQRKYLKVQLDHETDAALKTIILTKLKPILNETNEDGNGEEHKDC</sequence>
<proteinExistence type="predicted"/>
<dbReference type="EMBL" id="MW394391">
    <property type="protein sequence ID" value="QQV92074.1"/>
    <property type="molecule type" value="Genomic_DNA"/>
</dbReference>
<organism evidence="1 2">
    <name type="scientific">Klebsiella phage vB_KpM_FBKp24</name>
    <dbReference type="NCBI Taxonomy" id="2801834"/>
    <lineage>
        <taxon>Viruses</taxon>
        <taxon>Duplodnaviria</taxon>
        <taxon>Heunggongvirae</taxon>
        <taxon>Uroviricota</taxon>
        <taxon>Caudoviricetes</taxon>
        <taxon>Chimalliviridae</taxon>
        <taxon>Maaswegvirus</taxon>
        <taxon>Maaswegvirus Kp24</taxon>
    </lineage>
</organism>
<accession>A0A7U0GBB5</accession>
<reference evidence="1 2" key="1">
    <citation type="submission" date="2020-12" db="EMBL/GenBank/DDBJ databases">
        <title>Genomic characterization of four novel bacteriophages infecting Klebsiella pneumoniae.</title>
        <authorList>
            <person name="Estrada Bonilla B."/>
            <person name="Costa A.R."/>
            <person name="van Rossum T."/>
            <person name="Hagedoorn S."/>
            <person name="Wallinga H."/>
            <person name="Xiao M."/>
            <person name="Song W."/>
            <person name="Haas P.-J."/>
            <person name="Nobrega F.L."/>
            <person name="Brouns S.J.J."/>
        </authorList>
    </citation>
    <scope>NUCLEOTIDE SEQUENCE [LARGE SCALE GENOMIC DNA]</scope>
</reference>
<evidence type="ECO:0000313" key="2">
    <source>
        <dbReference type="Proteomes" id="UP000596381"/>
    </source>
</evidence>
<protein>
    <submittedName>
        <fullName evidence="1">Uncharacterized protein</fullName>
    </submittedName>
</protein>
<keyword evidence="2" id="KW-1185">Reference proteome</keyword>
<dbReference type="Proteomes" id="UP000596381">
    <property type="component" value="Segment"/>
</dbReference>
<name>A0A7U0GBB5_9CAUD</name>
<evidence type="ECO:0000313" key="1">
    <source>
        <dbReference type="EMBL" id="QQV92074.1"/>
    </source>
</evidence>
<gene>
    <name evidence="1" type="ORF">vBKpMFBKp24_022</name>
</gene>